<dbReference type="Gene3D" id="3.30.530.20">
    <property type="match status" value="1"/>
</dbReference>
<evidence type="ECO:0000313" key="2">
    <source>
        <dbReference type="EMBL" id="CAF4302273.1"/>
    </source>
</evidence>
<organism evidence="2 3">
    <name type="scientific">Rotaria sordida</name>
    <dbReference type="NCBI Taxonomy" id="392033"/>
    <lineage>
        <taxon>Eukaryota</taxon>
        <taxon>Metazoa</taxon>
        <taxon>Spiralia</taxon>
        <taxon>Gnathifera</taxon>
        <taxon>Rotifera</taxon>
        <taxon>Eurotatoria</taxon>
        <taxon>Bdelloidea</taxon>
        <taxon>Philodinida</taxon>
        <taxon>Philodinidae</taxon>
        <taxon>Rotaria</taxon>
    </lineage>
</organism>
<dbReference type="EMBL" id="CAJOBE010033959">
    <property type="protein sequence ID" value="CAF4302273.1"/>
    <property type="molecule type" value="Genomic_DNA"/>
</dbReference>
<dbReference type="SUPFAM" id="SSF55961">
    <property type="entry name" value="Bet v1-like"/>
    <property type="match status" value="1"/>
</dbReference>
<protein>
    <recommendedName>
        <fullName evidence="1">START domain-containing protein</fullName>
    </recommendedName>
</protein>
<name>A0A820I1U1_9BILA</name>
<evidence type="ECO:0000259" key="1">
    <source>
        <dbReference type="PROSITE" id="PS50848"/>
    </source>
</evidence>
<reference evidence="2" key="1">
    <citation type="submission" date="2021-02" db="EMBL/GenBank/DDBJ databases">
        <authorList>
            <person name="Nowell W R."/>
        </authorList>
    </citation>
    <scope>NUCLEOTIDE SEQUENCE</scope>
</reference>
<dbReference type="PANTHER" id="PTHR19308">
    <property type="entry name" value="PHOSPHATIDYLCHOLINE TRANSFER PROTEIN"/>
    <property type="match status" value="1"/>
</dbReference>
<dbReference type="PANTHER" id="PTHR19308:SF14">
    <property type="entry name" value="START DOMAIN-CONTAINING PROTEIN"/>
    <property type="match status" value="1"/>
</dbReference>
<feature type="non-terminal residue" evidence="2">
    <location>
        <position position="1"/>
    </location>
</feature>
<proteinExistence type="predicted"/>
<feature type="domain" description="START" evidence="1">
    <location>
        <begin position="23"/>
        <end position="108"/>
    </location>
</feature>
<dbReference type="InterPro" id="IPR002913">
    <property type="entry name" value="START_lipid-bd_dom"/>
</dbReference>
<evidence type="ECO:0000313" key="3">
    <source>
        <dbReference type="Proteomes" id="UP000663874"/>
    </source>
</evidence>
<dbReference type="GO" id="GO:0008289">
    <property type="term" value="F:lipid binding"/>
    <property type="evidence" value="ECO:0007669"/>
    <property type="project" value="InterPro"/>
</dbReference>
<gene>
    <name evidence="2" type="ORF">FNK824_LOCUS40684</name>
</gene>
<dbReference type="AlphaFoldDB" id="A0A820I1U1"/>
<comment type="caution">
    <text evidence="2">The sequence shown here is derived from an EMBL/GenBank/DDBJ whole genome shotgun (WGS) entry which is preliminary data.</text>
</comment>
<dbReference type="PROSITE" id="PS50848">
    <property type="entry name" value="START"/>
    <property type="match status" value="1"/>
</dbReference>
<dbReference type="InterPro" id="IPR051213">
    <property type="entry name" value="START_lipid_transfer"/>
</dbReference>
<dbReference type="Proteomes" id="UP000663874">
    <property type="component" value="Unassembled WGS sequence"/>
</dbReference>
<dbReference type="InterPro" id="IPR023393">
    <property type="entry name" value="START-like_dom_sf"/>
</dbReference>
<accession>A0A820I1U1</accession>
<sequence>MMKIGEIFLPDDQDFRQFKIDCTTDQGWTVCYDKSSCRVSTKKNSLSQFDVLRIQSEFQGISSELLYDVIHDGEFRQTWDTAMLEGYEICSVLPNSDIGYYSIKSPPP</sequence>
<dbReference type="GO" id="GO:0005737">
    <property type="term" value="C:cytoplasm"/>
    <property type="evidence" value="ECO:0007669"/>
    <property type="project" value="UniProtKB-ARBA"/>
</dbReference>